<dbReference type="InterPro" id="IPR003439">
    <property type="entry name" value="ABC_transporter-like_ATP-bd"/>
</dbReference>
<dbReference type="Proteomes" id="UP000229307">
    <property type="component" value="Unassembled WGS sequence"/>
</dbReference>
<evidence type="ECO:0000256" key="2">
    <source>
        <dbReference type="ARBA" id="ARBA00022741"/>
    </source>
</evidence>
<proteinExistence type="predicted"/>
<dbReference type="FunFam" id="3.40.50.300:FF:000134">
    <property type="entry name" value="Iron-enterobactin ABC transporter ATP-binding protein"/>
    <property type="match status" value="1"/>
</dbReference>
<evidence type="ECO:0000313" key="7">
    <source>
        <dbReference type="EMBL" id="PIZ17854.1"/>
    </source>
</evidence>
<sequence length="285" mass="31265">MDLLEVKNLTCGYNGTDVIRDVSFSIRQGEFLGILGPNGAGKTTLFRAVTGILRPGAGSILYNGRKIDEIPARELAREVAVLPQVLDVSFPFSVEEFVRMGRFARRGRLEPFGKEDEAAVDKAMALTEIQDLGSKILNHLSGGERQRVLLAQALAQEPRLMLLDEPTTHLDIKHQVEILGLLSGLNREGLTIAAILHDLNLAAEHCSRLIMLAEGTVAADGPVEKIIDYKLIEQVYKTVVVVKENPISGKPYVVLVRKDFLNEARHTPSPLTGEDRGGGDGKKRR</sequence>
<dbReference type="PANTHER" id="PTHR42794">
    <property type="entry name" value="HEMIN IMPORT ATP-BINDING PROTEIN HMUV"/>
    <property type="match status" value="1"/>
</dbReference>
<comment type="caution">
    <text evidence="7">The sequence shown here is derived from an EMBL/GenBank/DDBJ whole genome shotgun (WGS) entry which is preliminary data.</text>
</comment>
<dbReference type="PANTHER" id="PTHR42794:SF1">
    <property type="entry name" value="HEMIN IMPORT ATP-BINDING PROTEIN HMUV"/>
    <property type="match status" value="1"/>
</dbReference>
<accession>A0A2M7SEE5</accession>
<feature type="compositionally biased region" description="Basic and acidic residues" evidence="5">
    <location>
        <begin position="273"/>
        <end position="285"/>
    </location>
</feature>
<dbReference type="PROSITE" id="PS50893">
    <property type="entry name" value="ABC_TRANSPORTER_2"/>
    <property type="match status" value="1"/>
</dbReference>
<keyword evidence="1" id="KW-0813">Transport</keyword>
<reference evidence="8" key="1">
    <citation type="submission" date="2017-09" db="EMBL/GenBank/DDBJ databases">
        <title>Depth-based differentiation of microbial function through sediment-hosted aquifers and enrichment of novel symbionts in the deep terrestrial subsurface.</title>
        <authorList>
            <person name="Probst A.J."/>
            <person name="Ladd B."/>
            <person name="Jarett J.K."/>
            <person name="Geller-Mcgrath D.E."/>
            <person name="Sieber C.M.K."/>
            <person name="Emerson J.B."/>
            <person name="Anantharaman K."/>
            <person name="Thomas B.C."/>
            <person name="Malmstrom R."/>
            <person name="Stieglmeier M."/>
            <person name="Klingl A."/>
            <person name="Woyke T."/>
            <person name="Ryan C.M."/>
            <person name="Banfield J.F."/>
        </authorList>
    </citation>
    <scope>NUCLEOTIDE SEQUENCE [LARGE SCALE GENOMIC DNA]</scope>
</reference>
<dbReference type="SUPFAM" id="SSF52540">
    <property type="entry name" value="P-loop containing nucleoside triphosphate hydrolases"/>
    <property type="match status" value="1"/>
</dbReference>
<dbReference type="InterPro" id="IPR003593">
    <property type="entry name" value="AAA+_ATPase"/>
</dbReference>
<evidence type="ECO:0000256" key="4">
    <source>
        <dbReference type="ARBA" id="ARBA00022967"/>
    </source>
</evidence>
<dbReference type="InterPro" id="IPR017871">
    <property type="entry name" value="ABC_transporter-like_CS"/>
</dbReference>
<dbReference type="AlphaFoldDB" id="A0A2M7SEE5"/>
<dbReference type="SMART" id="SM00382">
    <property type="entry name" value="AAA"/>
    <property type="match status" value="1"/>
</dbReference>
<evidence type="ECO:0000259" key="6">
    <source>
        <dbReference type="PROSITE" id="PS50893"/>
    </source>
</evidence>
<keyword evidence="3 7" id="KW-0067">ATP-binding</keyword>
<dbReference type="CDD" id="cd03214">
    <property type="entry name" value="ABC_Iron-Siderophores_B12_Hemin"/>
    <property type="match status" value="1"/>
</dbReference>
<keyword evidence="4" id="KW-1278">Translocase</keyword>
<dbReference type="PROSITE" id="PS00211">
    <property type="entry name" value="ABC_TRANSPORTER_1"/>
    <property type="match status" value="1"/>
</dbReference>
<dbReference type="GO" id="GO:0005524">
    <property type="term" value="F:ATP binding"/>
    <property type="evidence" value="ECO:0007669"/>
    <property type="project" value="UniProtKB-KW"/>
</dbReference>
<dbReference type="InterPro" id="IPR027417">
    <property type="entry name" value="P-loop_NTPase"/>
</dbReference>
<protein>
    <submittedName>
        <fullName evidence="7">Heme ABC transporter ATP-binding protein</fullName>
    </submittedName>
</protein>
<evidence type="ECO:0000313" key="8">
    <source>
        <dbReference type="Proteomes" id="UP000229307"/>
    </source>
</evidence>
<dbReference type="GO" id="GO:0016887">
    <property type="term" value="F:ATP hydrolysis activity"/>
    <property type="evidence" value="ECO:0007669"/>
    <property type="project" value="InterPro"/>
</dbReference>
<gene>
    <name evidence="7" type="ORF">COY52_02460</name>
</gene>
<evidence type="ECO:0000256" key="1">
    <source>
        <dbReference type="ARBA" id="ARBA00022448"/>
    </source>
</evidence>
<evidence type="ECO:0000256" key="5">
    <source>
        <dbReference type="SAM" id="MobiDB-lite"/>
    </source>
</evidence>
<dbReference type="EMBL" id="PFMR01000079">
    <property type="protein sequence ID" value="PIZ17854.1"/>
    <property type="molecule type" value="Genomic_DNA"/>
</dbReference>
<name>A0A2M7SEE5_9BACT</name>
<feature type="region of interest" description="Disordered" evidence="5">
    <location>
        <begin position="266"/>
        <end position="285"/>
    </location>
</feature>
<organism evidence="7 8">
    <name type="scientific">Candidatus Desantisbacteria bacterium CG_4_10_14_0_8_um_filter_48_22</name>
    <dbReference type="NCBI Taxonomy" id="1974543"/>
    <lineage>
        <taxon>Bacteria</taxon>
        <taxon>Candidatus Desantisiibacteriota</taxon>
    </lineage>
</organism>
<keyword evidence="2" id="KW-0547">Nucleotide-binding</keyword>
<feature type="domain" description="ABC transporter" evidence="6">
    <location>
        <begin position="4"/>
        <end position="239"/>
    </location>
</feature>
<dbReference type="Pfam" id="PF00005">
    <property type="entry name" value="ABC_tran"/>
    <property type="match status" value="1"/>
</dbReference>
<dbReference type="Gene3D" id="3.40.50.300">
    <property type="entry name" value="P-loop containing nucleotide triphosphate hydrolases"/>
    <property type="match status" value="1"/>
</dbReference>
<evidence type="ECO:0000256" key="3">
    <source>
        <dbReference type="ARBA" id="ARBA00022840"/>
    </source>
</evidence>